<name>A0A3P1SPG8_9GAMM</name>
<evidence type="ECO:0000313" key="3">
    <source>
        <dbReference type="Proteomes" id="UP000267535"/>
    </source>
</evidence>
<dbReference type="EMBL" id="RQXV01000006">
    <property type="protein sequence ID" value="RRC99017.1"/>
    <property type="molecule type" value="Genomic_DNA"/>
</dbReference>
<keyword evidence="2" id="KW-0808">Transferase</keyword>
<dbReference type="Pfam" id="PF04230">
    <property type="entry name" value="PS_pyruv_trans"/>
    <property type="match status" value="1"/>
</dbReference>
<dbReference type="InterPro" id="IPR007345">
    <property type="entry name" value="Polysacch_pyruvyl_Trfase"/>
</dbReference>
<sequence length="340" mass="39495">MLKVGVVNDTRKHSHYGCSLVMDNLHKLLHDNDMSVAWSWPVHKDWRLHKDEILAFPEVDLVIVNGEGTINNSGRKKYAQALMEFAAFSNQYISENCYLINSTLFNNTDESYDLLKAYRGIYVRDRASLAELADRDIVGTYVPDLTFYEAVPYRAVESHKSSICVTDNTVKPMASRLKKYANTKGYRYVTMMLAHPRNKPFWKSPRTYVKNCWKWWFEDRNRSTEPQAYIDTLREYELIVTGRFHTVTMCIKNRIPFAAIASNTPKIENLLGDILGESSRVVTIKDIESDNYPEKWPFTPIEQEKIDQFMLRANVGIEKMICSVKLDTTREDVKAPFQYL</sequence>
<proteinExistence type="predicted"/>
<organism evidence="2 3">
    <name type="scientific">Amphritea balenae</name>
    <dbReference type="NCBI Taxonomy" id="452629"/>
    <lineage>
        <taxon>Bacteria</taxon>
        <taxon>Pseudomonadati</taxon>
        <taxon>Pseudomonadota</taxon>
        <taxon>Gammaproteobacteria</taxon>
        <taxon>Oceanospirillales</taxon>
        <taxon>Oceanospirillaceae</taxon>
        <taxon>Amphritea</taxon>
    </lineage>
</organism>
<accession>A0A3P1SPG8</accession>
<dbReference type="AlphaFoldDB" id="A0A3P1SPG8"/>
<evidence type="ECO:0000259" key="1">
    <source>
        <dbReference type="Pfam" id="PF04230"/>
    </source>
</evidence>
<gene>
    <name evidence="2" type="ORF">EHS89_12685</name>
</gene>
<protein>
    <submittedName>
        <fullName evidence="2">Polysaccharide pyruvyl transferase family protein</fullName>
    </submittedName>
</protein>
<comment type="caution">
    <text evidence="2">The sequence shown here is derived from an EMBL/GenBank/DDBJ whole genome shotgun (WGS) entry which is preliminary data.</text>
</comment>
<keyword evidence="3" id="KW-1185">Reference proteome</keyword>
<dbReference type="Proteomes" id="UP000267535">
    <property type="component" value="Unassembled WGS sequence"/>
</dbReference>
<dbReference type="GO" id="GO:0016740">
    <property type="term" value="F:transferase activity"/>
    <property type="evidence" value="ECO:0007669"/>
    <property type="project" value="UniProtKB-KW"/>
</dbReference>
<feature type="domain" description="Polysaccharide pyruvyl transferase" evidence="1">
    <location>
        <begin position="24"/>
        <end position="262"/>
    </location>
</feature>
<evidence type="ECO:0000313" key="2">
    <source>
        <dbReference type="EMBL" id="RRC99017.1"/>
    </source>
</evidence>
<reference evidence="2 3" key="1">
    <citation type="submission" date="2018-11" db="EMBL/GenBank/DDBJ databases">
        <title>The draft genome sequence of Amphritea balenae JAMM 1525T.</title>
        <authorList>
            <person name="Fang Z."/>
            <person name="Zhang Y."/>
            <person name="Han X."/>
        </authorList>
    </citation>
    <scope>NUCLEOTIDE SEQUENCE [LARGE SCALE GENOMIC DNA]</scope>
    <source>
        <strain evidence="2 3">JAMM 1525</strain>
    </source>
</reference>
<dbReference type="OrthoDB" id="6591518at2"/>